<dbReference type="OrthoDB" id="659at2759"/>
<feature type="region of interest" description="Disordered" evidence="7">
    <location>
        <begin position="298"/>
        <end position="318"/>
    </location>
</feature>
<evidence type="ECO:0000259" key="10">
    <source>
        <dbReference type="Pfam" id="PF12867"/>
    </source>
</evidence>
<keyword evidence="4" id="KW-0560">Oxidoreductase</keyword>
<keyword evidence="3" id="KW-0949">S-adenosyl-L-methionine</keyword>
<dbReference type="InterPro" id="IPR024775">
    <property type="entry name" value="DinB-like"/>
</dbReference>
<accession>A0A8H4Q346</accession>
<dbReference type="SUPFAM" id="SSF56436">
    <property type="entry name" value="C-type lectin-like"/>
    <property type="match status" value="1"/>
</dbReference>
<dbReference type="InterPro" id="IPR017805">
    <property type="entry name" value="SAM_MeTrfase_EasF-type_put"/>
</dbReference>
<feature type="domain" description="Sulfatase-modifying factor enzyme-like" evidence="8">
    <location>
        <begin position="519"/>
        <end position="791"/>
    </location>
</feature>
<protein>
    <submittedName>
        <fullName evidence="11">DUF323 domain protein</fullName>
    </submittedName>
</protein>
<dbReference type="Pfam" id="PF03781">
    <property type="entry name" value="FGE-sulfatase"/>
    <property type="match status" value="1"/>
</dbReference>
<proteinExistence type="predicted"/>
<dbReference type="Pfam" id="PF12867">
    <property type="entry name" value="DinB_2"/>
    <property type="match status" value="1"/>
</dbReference>
<dbReference type="InterPro" id="IPR029063">
    <property type="entry name" value="SAM-dependent_MTases_sf"/>
</dbReference>
<dbReference type="PANTHER" id="PTHR43397">
    <property type="entry name" value="ERGOTHIONEINE BIOSYNTHESIS PROTEIN 1"/>
    <property type="match status" value="1"/>
</dbReference>
<evidence type="ECO:0000256" key="2">
    <source>
        <dbReference type="ARBA" id="ARBA00022679"/>
    </source>
</evidence>
<dbReference type="GO" id="GO:0032259">
    <property type="term" value="P:methylation"/>
    <property type="evidence" value="ECO:0007669"/>
    <property type="project" value="UniProtKB-KW"/>
</dbReference>
<reference evidence="11 12" key="1">
    <citation type="journal article" date="2020" name="G3 (Bethesda)">
        <title>Genetic Underpinnings of Host Manipulation by Ophiocordyceps as Revealed by Comparative Transcriptomics.</title>
        <authorList>
            <person name="Will I."/>
            <person name="Das B."/>
            <person name="Trinh T."/>
            <person name="Brachmann A."/>
            <person name="Ohm R.A."/>
            <person name="de Bekker C."/>
        </authorList>
    </citation>
    <scope>NUCLEOTIDE SEQUENCE [LARGE SCALE GENOMIC DNA]</scope>
    <source>
        <strain evidence="11 12">EC05</strain>
    </source>
</reference>
<evidence type="ECO:0000256" key="7">
    <source>
        <dbReference type="SAM" id="MobiDB-lite"/>
    </source>
</evidence>
<feature type="domain" description="Histidine-specific methyltransferase SAM-dependent" evidence="9">
    <location>
        <begin position="8"/>
        <end position="299"/>
    </location>
</feature>
<keyword evidence="2" id="KW-0808">Transferase</keyword>
<comment type="caution">
    <text evidence="11">The sequence shown here is derived from an EMBL/GenBank/DDBJ whole genome shotgun (WGS) entry which is preliminary data.</text>
</comment>
<dbReference type="EMBL" id="JAACLJ010000007">
    <property type="protein sequence ID" value="KAF4583222.1"/>
    <property type="molecule type" value="Genomic_DNA"/>
</dbReference>
<dbReference type="GO" id="GO:0008168">
    <property type="term" value="F:methyltransferase activity"/>
    <property type="evidence" value="ECO:0007669"/>
    <property type="project" value="UniProtKB-KW"/>
</dbReference>
<evidence type="ECO:0000256" key="3">
    <source>
        <dbReference type="ARBA" id="ARBA00022691"/>
    </source>
</evidence>
<keyword evidence="5" id="KW-0408">Iron</keyword>
<dbReference type="InterPro" id="IPR019257">
    <property type="entry name" value="MeTrfase_dom"/>
</dbReference>
<feature type="compositionally biased region" description="Pro residues" evidence="7">
    <location>
        <begin position="303"/>
        <end position="318"/>
    </location>
</feature>
<dbReference type="PANTHER" id="PTHR43397:SF1">
    <property type="entry name" value="ERGOTHIONEINE BIOSYNTHESIS PROTEIN 1"/>
    <property type="match status" value="1"/>
</dbReference>
<evidence type="ECO:0000259" key="8">
    <source>
        <dbReference type="Pfam" id="PF03781"/>
    </source>
</evidence>
<gene>
    <name evidence="11" type="ORF">GQ602_006366</name>
</gene>
<evidence type="ECO:0000313" key="12">
    <source>
        <dbReference type="Proteomes" id="UP000562929"/>
    </source>
</evidence>
<evidence type="ECO:0000259" key="9">
    <source>
        <dbReference type="Pfam" id="PF10017"/>
    </source>
</evidence>
<comment type="pathway">
    <text evidence="6">Amino-acid biosynthesis; ergothioneine biosynthesis.</text>
</comment>
<sequence length="794" mass="89130">MLDPVDGPRRLPTLLLYDNKGLQLFEEITYLDEYYLTNYEIELLKTSVDEIAESIAANSMLVELGSGNLRKVCLLLEAFERLAKPVDYYALDLSQQELERTLAHLPRFDFVACHGLLGTYDEGREWLRRAEVGGRPKCIIHIGSSIGNFDRSDAASFLQSFADLLDPVRDRMLIGLDSCSVPEKVYHAYNDKHGVTHEFILNALTHANTLFGKPIFRPQDWRVIGEYVFDGDGGRHQAFLAPVRETRVLGLVIQPHERVQIEQSLKYGVEERLRLWGGAGLREESSWLRGDEYGLHLLRRTSPPTPSPQPSTPAPPFQPLPEWSSIWQAWDTVTNTMLPPQQVSQRPIDLRNPCVFYLGHIPTFLDLQISRATNTTKTEPASFSAIFERGIDPDVDDPRRCHDHSVVPDCWPPLTDILAYKEKVRHRLRSLYADGSVPSRAVARAVWVGFEHELMHLETLLYMLLQAEDTLPPPCVPKPDFGRLADEAVKARVPNSWFDVPPQTIVVGMDDPEDGVDETRPFGWDNEKPSRSVSVHAFQAKARPITNEEYAQYLFSSGIETVPASWSYVSNPSAIVTTCHSTLPGSFLRGRAVRTVFGLVPLGHALDWPVSASYDELARCASWMGGRIPSADEARSIYAYVETQKKEASTQSRLSKKVPAVNGHLVNDGVTETPPAPALPSPSQLYVELSGSNVGFRNWHPVPVTASGGSLAGQADMGGLWEWTSSPLRRHPGFEPMPLYPAYTADFFDDKHNIVLGGSWATHPRIAGRKSFVNWYQRNYRYVWAGARLVRDVQ</sequence>
<dbReference type="Pfam" id="PF10017">
    <property type="entry name" value="Methyltransf_33"/>
    <property type="match status" value="1"/>
</dbReference>
<dbReference type="InterPro" id="IPR005532">
    <property type="entry name" value="SUMF_dom"/>
</dbReference>
<dbReference type="Gene3D" id="3.40.50.150">
    <property type="entry name" value="Vaccinia Virus protein VP39"/>
    <property type="match status" value="1"/>
</dbReference>
<evidence type="ECO:0000256" key="1">
    <source>
        <dbReference type="ARBA" id="ARBA00022603"/>
    </source>
</evidence>
<evidence type="ECO:0000313" key="11">
    <source>
        <dbReference type="EMBL" id="KAF4583222.1"/>
    </source>
</evidence>
<organism evidence="11 12">
    <name type="scientific">Ophiocordyceps camponoti-floridani</name>
    <dbReference type="NCBI Taxonomy" id="2030778"/>
    <lineage>
        <taxon>Eukaryota</taxon>
        <taxon>Fungi</taxon>
        <taxon>Dikarya</taxon>
        <taxon>Ascomycota</taxon>
        <taxon>Pezizomycotina</taxon>
        <taxon>Sordariomycetes</taxon>
        <taxon>Hypocreomycetidae</taxon>
        <taxon>Hypocreales</taxon>
        <taxon>Ophiocordycipitaceae</taxon>
        <taxon>Ophiocordyceps</taxon>
    </lineage>
</organism>
<evidence type="ECO:0000256" key="6">
    <source>
        <dbReference type="ARBA" id="ARBA00037882"/>
    </source>
</evidence>
<feature type="domain" description="DinB-like" evidence="10">
    <location>
        <begin position="338"/>
        <end position="459"/>
    </location>
</feature>
<evidence type="ECO:0000256" key="4">
    <source>
        <dbReference type="ARBA" id="ARBA00023002"/>
    </source>
</evidence>
<dbReference type="AlphaFoldDB" id="A0A8H4Q346"/>
<dbReference type="Gene3D" id="3.90.1580.10">
    <property type="entry name" value="paralog of FGE (formylglycine-generating enzyme)"/>
    <property type="match status" value="1"/>
</dbReference>
<name>A0A8H4Q346_9HYPO</name>
<dbReference type="InterPro" id="IPR051128">
    <property type="entry name" value="EgtD_Methyltrsf_superfamily"/>
</dbReference>
<dbReference type="Proteomes" id="UP000562929">
    <property type="component" value="Unassembled WGS sequence"/>
</dbReference>
<dbReference type="NCBIfam" id="TIGR03439">
    <property type="entry name" value="methyl_EasF"/>
    <property type="match status" value="1"/>
</dbReference>
<dbReference type="InterPro" id="IPR016187">
    <property type="entry name" value="CTDL_fold"/>
</dbReference>
<keyword evidence="12" id="KW-1185">Reference proteome</keyword>
<evidence type="ECO:0000256" key="5">
    <source>
        <dbReference type="ARBA" id="ARBA00023004"/>
    </source>
</evidence>
<dbReference type="InterPro" id="IPR042095">
    <property type="entry name" value="SUMF_sf"/>
</dbReference>
<keyword evidence="1" id="KW-0489">Methyltransferase</keyword>